<protein>
    <submittedName>
        <fullName evidence="7">Putative AAA domain-containing protein C16E9.10c</fullName>
    </submittedName>
</protein>
<feature type="compositionally biased region" description="Low complexity" evidence="5">
    <location>
        <begin position="216"/>
        <end position="226"/>
    </location>
</feature>
<dbReference type="InterPro" id="IPR003959">
    <property type="entry name" value="ATPase_AAA_core"/>
</dbReference>
<proteinExistence type="inferred from homology"/>
<comment type="similarity">
    <text evidence="1 4">Belongs to the AAA ATPase family.</text>
</comment>
<evidence type="ECO:0000313" key="7">
    <source>
        <dbReference type="EMBL" id="KFM23509.1"/>
    </source>
</evidence>
<dbReference type="Gene3D" id="1.10.8.60">
    <property type="match status" value="2"/>
</dbReference>
<evidence type="ECO:0000256" key="1">
    <source>
        <dbReference type="ARBA" id="ARBA00006914"/>
    </source>
</evidence>
<dbReference type="STRING" id="3075.A0A087SCQ5"/>
<keyword evidence="3 4" id="KW-0067">ATP-binding</keyword>
<dbReference type="Pfam" id="PF00004">
    <property type="entry name" value="AAA"/>
    <property type="match status" value="2"/>
</dbReference>
<dbReference type="InterPro" id="IPR050168">
    <property type="entry name" value="AAA_ATPase_domain"/>
</dbReference>
<dbReference type="FunFam" id="3.40.50.300:FF:000149">
    <property type="entry name" value="Nuclear valosin-containing protein-like"/>
    <property type="match status" value="1"/>
</dbReference>
<dbReference type="OrthoDB" id="27435at2759"/>
<dbReference type="SUPFAM" id="SSF52540">
    <property type="entry name" value="P-loop containing nucleoside triphosphate hydrolases"/>
    <property type="match status" value="2"/>
</dbReference>
<evidence type="ECO:0000256" key="2">
    <source>
        <dbReference type="ARBA" id="ARBA00022741"/>
    </source>
</evidence>
<dbReference type="RefSeq" id="XP_011396382.1">
    <property type="nucleotide sequence ID" value="XM_011398080.1"/>
</dbReference>
<dbReference type="GO" id="GO:0005524">
    <property type="term" value="F:ATP binding"/>
    <property type="evidence" value="ECO:0007669"/>
    <property type="project" value="UniProtKB-KW"/>
</dbReference>
<dbReference type="GO" id="GO:0005634">
    <property type="term" value="C:nucleus"/>
    <property type="evidence" value="ECO:0007669"/>
    <property type="project" value="TreeGrafter"/>
</dbReference>
<evidence type="ECO:0000313" key="8">
    <source>
        <dbReference type="Proteomes" id="UP000028924"/>
    </source>
</evidence>
<accession>A0A087SCQ5</accession>
<dbReference type="Pfam" id="PF17862">
    <property type="entry name" value="AAA_lid_3"/>
    <property type="match status" value="2"/>
</dbReference>
<dbReference type="PANTHER" id="PTHR23077">
    <property type="entry name" value="AAA-FAMILY ATPASE"/>
    <property type="match status" value="1"/>
</dbReference>
<dbReference type="EMBL" id="KL662094">
    <property type="protein sequence ID" value="KFM23509.1"/>
    <property type="molecule type" value="Genomic_DNA"/>
</dbReference>
<dbReference type="InterPro" id="IPR041569">
    <property type="entry name" value="AAA_lid_3"/>
</dbReference>
<organism evidence="7 8">
    <name type="scientific">Auxenochlorella protothecoides</name>
    <name type="common">Green microalga</name>
    <name type="synonym">Chlorella protothecoides</name>
    <dbReference type="NCBI Taxonomy" id="3075"/>
    <lineage>
        <taxon>Eukaryota</taxon>
        <taxon>Viridiplantae</taxon>
        <taxon>Chlorophyta</taxon>
        <taxon>core chlorophytes</taxon>
        <taxon>Trebouxiophyceae</taxon>
        <taxon>Chlorellales</taxon>
        <taxon>Chlorellaceae</taxon>
        <taxon>Auxenochlorella</taxon>
    </lineage>
</organism>
<dbReference type="GO" id="GO:0003723">
    <property type="term" value="F:RNA binding"/>
    <property type="evidence" value="ECO:0007669"/>
    <property type="project" value="TreeGrafter"/>
</dbReference>
<dbReference type="GO" id="GO:0042254">
    <property type="term" value="P:ribosome biogenesis"/>
    <property type="evidence" value="ECO:0007669"/>
    <property type="project" value="TreeGrafter"/>
</dbReference>
<name>A0A087SCQ5_AUXPR</name>
<dbReference type="FunFam" id="3.40.50.300:FF:000365">
    <property type="entry name" value="Ribosome biogenesis ATPase RIX7"/>
    <property type="match status" value="1"/>
</dbReference>
<dbReference type="SMART" id="SM00382">
    <property type="entry name" value="AAA"/>
    <property type="match status" value="2"/>
</dbReference>
<sequence>MSARTGLGRLGGSLSEDRALAERLEALLSSLEGSLDLDDLSSSLRDRPGSSKRARVAGGVRLASALADPRPVFYADLGGIESVLESIKELVERPLRHPEVYDWLGVEPPRGVLLHGPPGCGKTALANAIANECGVPFFRLSAPEVVSGMSGESEAKLRGVFAEAAAAAPAILFIDEIDAIAPKRESAQREMERRIVAQMLTCMDDLAAAGSGGAPRGSAAAEAGPGMEVDEEVRREPGKHVVVIGATNRPDAIDAALRRAGRFDREIPLGIPSEEGRARILEVLARPLRLEGSFDFKAIAKKTPGFVGADLSALMKEAAALAVKRIFAQAGEQDTLTPAELEGLAITMADVESAVGKVQPSIRNELDFAITQPIANPGIFAAMGLQQGAGVLLYGPPGCGKTLVAKAAAAASGANFISIKGPELLNKYVGESERAVRQLFARAGAAAPCVLFFDEMDALAPRRGGETSQSSERLVNQLLTEMDGVDGRTGVYLIAATNRPDIIDPALLRPGRLDKMLYVPLPDAPGRASILRALTRRTPVGGALDLDALAASQRLEGFSGADLAAVVREACVAALKEGLAAAGLGGLGPNQAGPLVTQRHLEAAANRNHFSEIIH</sequence>
<feature type="domain" description="AAA+ ATPase" evidence="6">
    <location>
        <begin position="387"/>
        <end position="523"/>
    </location>
</feature>
<dbReference type="InterPro" id="IPR003960">
    <property type="entry name" value="ATPase_AAA_CS"/>
</dbReference>
<evidence type="ECO:0000256" key="4">
    <source>
        <dbReference type="RuleBase" id="RU003651"/>
    </source>
</evidence>
<dbReference type="KEGG" id="apro:F751_4391"/>
<keyword evidence="2 4" id="KW-0547">Nucleotide-binding</keyword>
<dbReference type="GeneID" id="23615782"/>
<dbReference type="GO" id="GO:1990275">
    <property type="term" value="F:preribosome binding"/>
    <property type="evidence" value="ECO:0007669"/>
    <property type="project" value="TreeGrafter"/>
</dbReference>
<reference evidence="7 8" key="1">
    <citation type="journal article" date="2014" name="BMC Genomics">
        <title>Oil accumulation mechanisms of the oleaginous microalga Chlorella protothecoides revealed through its genome, transcriptomes, and proteomes.</title>
        <authorList>
            <person name="Gao C."/>
            <person name="Wang Y."/>
            <person name="Shen Y."/>
            <person name="Yan D."/>
            <person name="He X."/>
            <person name="Dai J."/>
            <person name="Wu Q."/>
        </authorList>
    </citation>
    <scope>NUCLEOTIDE SEQUENCE [LARGE SCALE GENOMIC DNA]</scope>
    <source>
        <strain evidence="7 8">0710</strain>
    </source>
</reference>
<keyword evidence="8" id="KW-1185">Reference proteome</keyword>
<dbReference type="PROSITE" id="PS00674">
    <property type="entry name" value="AAA"/>
    <property type="match status" value="2"/>
</dbReference>
<feature type="domain" description="AAA+ ATPase" evidence="6">
    <location>
        <begin position="108"/>
        <end position="273"/>
    </location>
</feature>
<dbReference type="InterPro" id="IPR003593">
    <property type="entry name" value="AAA+_ATPase"/>
</dbReference>
<evidence type="ECO:0000256" key="3">
    <source>
        <dbReference type="ARBA" id="ARBA00022840"/>
    </source>
</evidence>
<feature type="region of interest" description="Disordered" evidence="5">
    <location>
        <begin position="211"/>
        <end position="234"/>
    </location>
</feature>
<dbReference type="PANTHER" id="PTHR23077:SF171">
    <property type="entry name" value="NUCLEAR VALOSIN-CONTAINING PROTEIN-LIKE"/>
    <property type="match status" value="1"/>
</dbReference>
<dbReference type="GO" id="GO:0016887">
    <property type="term" value="F:ATP hydrolysis activity"/>
    <property type="evidence" value="ECO:0007669"/>
    <property type="project" value="InterPro"/>
</dbReference>
<evidence type="ECO:0000259" key="6">
    <source>
        <dbReference type="SMART" id="SM00382"/>
    </source>
</evidence>
<dbReference type="AlphaFoldDB" id="A0A087SCQ5"/>
<evidence type="ECO:0000256" key="5">
    <source>
        <dbReference type="SAM" id="MobiDB-lite"/>
    </source>
</evidence>
<dbReference type="Proteomes" id="UP000028924">
    <property type="component" value="Unassembled WGS sequence"/>
</dbReference>
<gene>
    <name evidence="7" type="ORF">F751_4391</name>
</gene>
<dbReference type="Gene3D" id="3.40.50.300">
    <property type="entry name" value="P-loop containing nucleotide triphosphate hydrolases"/>
    <property type="match status" value="2"/>
</dbReference>
<dbReference type="eggNOG" id="KOG0733">
    <property type="taxonomic scope" value="Eukaryota"/>
</dbReference>
<dbReference type="InterPro" id="IPR027417">
    <property type="entry name" value="P-loop_NTPase"/>
</dbReference>